<gene>
    <name evidence="1" type="ORF">UFOVP125_48</name>
</gene>
<dbReference type="Gene3D" id="1.10.10.60">
    <property type="entry name" value="Homeodomain-like"/>
    <property type="match status" value="1"/>
</dbReference>
<accession>A0A6J5LB20</accession>
<evidence type="ECO:0008006" key="2">
    <source>
        <dbReference type="Google" id="ProtNLM"/>
    </source>
</evidence>
<dbReference type="Pfam" id="PF20901">
    <property type="entry name" value="Sf6_terminase"/>
    <property type="match status" value="1"/>
</dbReference>
<reference evidence="1" key="1">
    <citation type="submission" date="2020-04" db="EMBL/GenBank/DDBJ databases">
        <authorList>
            <person name="Chiriac C."/>
            <person name="Salcher M."/>
            <person name="Ghai R."/>
            <person name="Kavagutti S V."/>
        </authorList>
    </citation>
    <scope>NUCLEOTIDE SEQUENCE</scope>
</reference>
<protein>
    <recommendedName>
        <fullName evidence="2">Terminase small subunit</fullName>
    </recommendedName>
</protein>
<dbReference type="EMBL" id="LR796253">
    <property type="protein sequence ID" value="CAB4131838.1"/>
    <property type="molecule type" value="Genomic_DNA"/>
</dbReference>
<dbReference type="InterPro" id="IPR048683">
    <property type="entry name" value="Sf6_terminase"/>
</dbReference>
<name>A0A6J5LB20_9CAUD</name>
<sequence length="165" mass="18668">MATGKKMGRPPGISPYPNKEQIKDELVQWISNGKTLREFCRQDGMPNFSVMYDWEAEDKDFAQRIAHARLKGHDVIAEECAALSDTEPLAVFDEAGNKRYDPGSIAWRKMQIETRLKLLAKWNPRKYGDKTILAGDDQAPVVIEASFDIFGELLKNLALKRQAGE</sequence>
<organism evidence="1">
    <name type="scientific">uncultured Caudovirales phage</name>
    <dbReference type="NCBI Taxonomy" id="2100421"/>
    <lineage>
        <taxon>Viruses</taxon>
        <taxon>Duplodnaviria</taxon>
        <taxon>Heunggongvirae</taxon>
        <taxon>Uroviricota</taxon>
        <taxon>Caudoviricetes</taxon>
        <taxon>Peduoviridae</taxon>
        <taxon>Maltschvirus</taxon>
        <taxon>Maltschvirus maltsch</taxon>
    </lineage>
</organism>
<evidence type="ECO:0000313" key="1">
    <source>
        <dbReference type="EMBL" id="CAB4131838.1"/>
    </source>
</evidence>
<proteinExistence type="predicted"/>